<dbReference type="GO" id="GO:0046872">
    <property type="term" value="F:metal ion binding"/>
    <property type="evidence" value="ECO:0007669"/>
    <property type="project" value="UniProtKB-KW"/>
</dbReference>
<evidence type="ECO:0000256" key="9">
    <source>
        <dbReference type="ARBA" id="ARBA00022801"/>
    </source>
</evidence>
<gene>
    <name evidence="14" type="ORF">Zmor_006639</name>
</gene>
<dbReference type="InterPro" id="IPR027806">
    <property type="entry name" value="HARBI1_dom"/>
</dbReference>
<dbReference type="AlphaFoldDB" id="A0AA38IWC5"/>
<dbReference type="GO" id="GO:0016787">
    <property type="term" value="F:hydrolase activity"/>
    <property type="evidence" value="ECO:0007669"/>
    <property type="project" value="UniProtKB-KW"/>
</dbReference>
<evidence type="ECO:0000256" key="2">
    <source>
        <dbReference type="ARBA" id="ARBA00004123"/>
    </source>
</evidence>
<reference evidence="14" key="1">
    <citation type="journal article" date="2023" name="G3 (Bethesda)">
        <title>Whole genome assemblies of Zophobas morio and Tenebrio molitor.</title>
        <authorList>
            <person name="Kaur S."/>
            <person name="Stinson S.A."/>
            <person name="diCenzo G.C."/>
        </authorList>
    </citation>
    <scope>NUCLEOTIDE SEQUENCE</scope>
    <source>
        <strain evidence="14">QUZm001</strain>
    </source>
</reference>
<keyword evidence="7" id="KW-0540">Nuclease</keyword>
<comment type="similarity">
    <text evidence="4">Belongs to the HARBI1 family.</text>
</comment>
<evidence type="ECO:0000256" key="3">
    <source>
        <dbReference type="ARBA" id="ARBA00004496"/>
    </source>
</evidence>
<organism evidence="14 15">
    <name type="scientific">Zophobas morio</name>
    <dbReference type="NCBI Taxonomy" id="2755281"/>
    <lineage>
        <taxon>Eukaryota</taxon>
        <taxon>Metazoa</taxon>
        <taxon>Ecdysozoa</taxon>
        <taxon>Arthropoda</taxon>
        <taxon>Hexapoda</taxon>
        <taxon>Insecta</taxon>
        <taxon>Pterygota</taxon>
        <taxon>Neoptera</taxon>
        <taxon>Endopterygota</taxon>
        <taxon>Coleoptera</taxon>
        <taxon>Polyphaga</taxon>
        <taxon>Cucujiformia</taxon>
        <taxon>Tenebrionidae</taxon>
        <taxon>Zophobas</taxon>
    </lineage>
</organism>
<dbReference type="GO" id="GO:0004518">
    <property type="term" value="F:nuclease activity"/>
    <property type="evidence" value="ECO:0007669"/>
    <property type="project" value="UniProtKB-KW"/>
</dbReference>
<dbReference type="GO" id="GO:0005634">
    <property type="term" value="C:nucleus"/>
    <property type="evidence" value="ECO:0007669"/>
    <property type="project" value="UniProtKB-SubCell"/>
</dbReference>
<name>A0AA38IWC5_9CUCU</name>
<comment type="function">
    <text evidence="12">Transposase-derived protein that may have nuclease activity. Does not have transposase activity.</text>
</comment>
<comment type="caution">
    <text evidence="14">The sequence shown here is derived from an EMBL/GenBank/DDBJ whole genome shotgun (WGS) entry which is preliminary data.</text>
</comment>
<dbReference type="PANTHER" id="PTHR22930:SF85">
    <property type="entry name" value="GH03217P-RELATED"/>
    <property type="match status" value="1"/>
</dbReference>
<evidence type="ECO:0000256" key="7">
    <source>
        <dbReference type="ARBA" id="ARBA00022722"/>
    </source>
</evidence>
<dbReference type="PANTHER" id="PTHR22930">
    <property type="match status" value="1"/>
</dbReference>
<dbReference type="InterPro" id="IPR026103">
    <property type="entry name" value="HARBI1_animal"/>
</dbReference>
<protein>
    <recommendedName>
        <fullName evidence="5">Putative nuclease HARBI1</fullName>
    </recommendedName>
    <alternativeName>
        <fullName evidence="11">Harbinger transposase-derived nuclease</fullName>
    </alternativeName>
</protein>
<dbReference type="Pfam" id="PF13359">
    <property type="entry name" value="DDE_Tnp_4"/>
    <property type="match status" value="1"/>
</dbReference>
<evidence type="ECO:0000256" key="5">
    <source>
        <dbReference type="ARBA" id="ARBA00015519"/>
    </source>
</evidence>
<comment type="subcellular location">
    <subcellularLocation>
        <location evidence="3">Cytoplasm</location>
    </subcellularLocation>
    <subcellularLocation>
        <location evidence="2">Nucleus</location>
    </subcellularLocation>
</comment>
<proteinExistence type="inferred from homology"/>
<evidence type="ECO:0000256" key="6">
    <source>
        <dbReference type="ARBA" id="ARBA00022490"/>
    </source>
</evidence>
<dbReference type="InterPro" id="IPR045249">
    <property type="entry name" value="HARBI1-like"/>
</dbReference>
<dbReference type="GO" id="GO:0005737">
    <property type="term" value="C:cytoplasm"/>
    <property type="evidence" value="ECO:0007669"/>
    <property type="project" value="UniProtKB-SubCell"/>
</dbReference>
<sequence length="336" mass="38819">MEFDGNEELEDLAVLNFLNRGIPRTVYQRQNFFDVMDDISFRKRFRLSRQSVLQILMMIDEELEFPYDINNAVSPMNQLLLCLRYYSTGGHLQAIADFSGTHVSTACRIMKRVTEAVARHSSEFIKFETDQHFMKKRQQDFFEIASFPRVSGAIDCTHIKIQSPGGNDAEIFRNRKGYFSINVQMVCDRNLKILNVVSRWPGSAHDATIFTHSRLCREFESNMFQNCLLLGDSGYGIKNYLFTPLLNPITEAKQLYNESHIRTRNPQPVLHNIAINMGEEQPPPLPEELEEHILEQLINEKQIPRVPAMSSYVQAIFAVVLFNTLGLRLVFQSLFL</sequence>
<dbReference type="Proteomes" id="UP001168821">
    <property type="component" value="Unassembled WGS sequence"/>
</dbReference>
<keyword evidence="10" id="KW-0539">Nucleus</keyword>
<keyword evidence="9" id="KW-0378">Hydrolase</keyword>
<evidence type="ECO:0000256" key="11">
    <source>
        <dbReference type="ARBA" id="ARBA00030126"/>
    </source>
</evidence>
<dbReference type="EMBL" id="JALNTZ010000002">
    <property type="protein sequence ID" value="KAJ3662284.1"/>
    <property type="molecule type" value="Genomic_DNA"/>
</dbReference>
<evidence type="ECO:0000256" key="12">
    <source>
        <dbReference type="ARBA" id="ARBA00045850"/>
    </source>
</evidence>
<accession>A0AA38IWC5</accession>
<evidence type="ECO:0000256" key="1">
    <source>
        <dbReference type="ARBA" id="ARBA00001968"/>
    </source>
</evidence>
<evidence type="ECO:0000256" key="10">
    <source>
        <dbReference type="ARBA" id="ARBA00023242"/>
    </source>
</evidence>
<feature type="domain" description="DDE Tnp4" evidence="13">
    <location>
        <begin position="154"/>
        <end position="264"/>
    </location>
</feature>
<keyword evidence="8" id="KW-0479">Metal-binding</keyword>
<comment type="cofactor">
    <cofactor evidence="1">
        <name>a divalent metal cation</name>
        <dbReference type="ChEBI" id="CHEBI:60240"/>
    </cofactor>
</comment>
<evidence type="ECO:0000256" key="8">
    <source>
        <dbReference type="ARBA" id="ARBA00022723"/>
    </source>
</evidence>
<evidence type="ECO:0000259" key="13">
    <source>
        <dbReference type="Pfam" id="PF13359"/>
    </source>
</evidence>
<evidence type="ECO:0000256" key="4">
    <source>
        <dbReference type="ARBA" id="ARBA00006958"/>
    </source>
</evidence>
<evidence type="ECO:0000313" key="14">
    <source>
        <dbReference type="EMBL" id="KAJ3662284.1"/>
    </source>
</evidence>
<dbReference type="PRINTS" id="PR02086">
    <property type="entry name" value="PUTNUCHARBI1"/>
</dbReference>
<keyword evidence="15" id="KW-1185">Reference proteome</keyword>
<evidence type="ECO:0000313" key="15">
    <source>
        <dbReference type="Proteomes" id="UP001168821"/>
    </source>
</evidence>
<keyword evidence="6" id="KW-0963">Cytoplasm</keyword>